<keyword evidence="1" id="KW-0472">Membrane</keyword>
<proteinExistence type="predicted"/>
<accession>A0A1E3R439</accession>
<dbReference type="EMBL" id="MIGZ01000251">
    <property type="protein sequence ID" value="ODQ84686.1"/>
    <property type="molecule type" value="Genomic_DNA"/>
</dbReference>
<dbReference type="OrthoDB" id="4762308at2"/>
<keyword evidence="3" id="KW-1185">Reference proteome</keyword>
<dbReference type="AlphaFoldDB" id="A0A1E3R439"/>
<sequence>MGALQDWTSLEIAKLVASLATPIVVACLGFWISRKVRESDRRFNEARDERKEGREAEKRAIDDELYRRNALHIGLQVDCQFHGLRQGQYLTTFTVSAKNVGQVLHEFEQVTLRVRAIKDEPFTVFRRSNPRKQREDECARRVAFPHEVLKANLVPWNFVFIEPGVTQDLTLTTMIPADYSYLLAHVVFEYKEYWPHTAEAVFAVPAGLLRSNDAVAVRSGTIRNDADYCRRNG</sequence>
<keyword evidence="1" id="KW-1133">Transmembrane helix</keyword>
<feature type="transmembrane region" description="Helical" evidence="1">
    <location>
        <begin position="12"/>
        <end position="32"/>
    </location>
</feature>
<organism evidence="2 3">
    <name type="scientific">Mycolicibacterium holsaticum</name>
    <dbReference type="NCBI Taxonomy" id="152142"/>
    <lineage>
        <taxon>Bacteria</taxon>
        <taxon>Bacillati</taxon>
        <taxon>Actinomycetota</taxon>
        <taxon>Actinomycetes</taxon>
        <taxon>Mycobacteriales</taxon>
        <taxon>Mycobacteriaceae</taxon>
        <taxon>Mycolicibacterium</taxon>
    </lineage>
</organism>
<evidence type="ECO:0000313" key="3">
    <source>
        <dbReference type="Proteomes" id="UP000094243"/>
    </source>
</evidence>
<dbReference type="RefSeq" id="WP_069407969.1">
    <property type="nucleotide sequence ID" value="NZ_MIGZ01000251.1"/>
</dbReference>
<dbReference type="Proteomes" id="UP000094243">
    <property type="component" value="Unassembled WGS sequence"/>
</dbReference>
<keyword evidence="1" id="KW-0812">Transmembrane</keyword>
<name>A0A1E3R439_9MYCO</name>
<gene>
    <name evidence="2" type="ORF">BHQ17_26375</name>
</gene>
<comment type="caution">
    <text evidence="2">The sequence shown here is derived from an EMBL/GenBank/DDBJ whole genome shotgun (WGS) entry which is preliminary data.</text>
</comment>
<evidence type="ECO:0000256" key="1">
    <source>
        <dbReference type="SAM" id="Phobius"/>
    </source>
</evidence>
<protein>
    <submittedName>
        <fullName evidence="2">Uncharacterized protein</fullName>
    </submittedName>
</protein>
<evidence type="ECO:0000313" key="2">
    <source>
        <dbReference type="EMBL" id="ODQ84686.1"/>
    </source>
</evidence>
<reference evidence="3" key="1">
    <citation type="submission" date="2016-09" db="EMBL/GenBank/DDBJ databases">
        <authorList>
            <person name="Greninger A.L."/>
            <person name="Jerome K.R."/>
            <person name="Mcnair B."/>
            <person name="Wallis C."/>
            <person name="Fang F."/>
        </authorList>
    </citation>
    <scope>NUCLEOTIDE SEQUENCE [LARGE SCALE GENOMIC DNA]</scope>
    <source>
        <strain evidence="3">M7</strain>
    </source>
</reference>